<keyword evidence="3 10" id="KW-0716">Sensory transduction</keyword>
<evidence type="ECO:0000313" key="12">
    <source>
        <dbReference type="Proteomes" id="UP001652700"/>
    </source>
</evidence>
<dbReference type="PANTHER" id="PTHR21137:SF35">
    <property type="entry name" value="ODORANT RECEPTOR 19A-RELATED"/>
    <property type="match status" value="1"/>
</dbReference>
<keyword evidence="8 10" id="KW-0675">Receptor</keyword>
<keyword evidence="6 10" id="KW-1133">Transmembrane helix</keyword>
<reference evidence="11" key="1">
    <citation type="submission" date="2025-05" db="UniProtKB">
        <authorList>
            <consortium name="EnsemblMetazoa"/>
        </authorList>
    </citation>
    <scope>IDENTIFICATION</scope>
</reference>
<evidence type="ECO:0000256" key="3">
    <source>
        <dbReference type="ARBA" id="ARBA00022606"/>
    </source>
</evidence>
<feature type="transmembrane region" description="Helical" evidence="10">
    <location>
        <begin position="305"/>
        <end position="328"/>
    </location>
</feature>
<evidence type="ECO:0000256" key="8">
    <source>
        <dbReference type="ARBA" id="ARBA00023170"/>
    </source>
</evidence>
<evidence type="ECO:0000256" key="5">
    <source>
        <dbReference type="ARBA" id="ARBA00022725"/>
    </source>
</evidence>
<dbReference type="InterPro" id="IPR004117">
    <property type="entry name" value="7tm6_olfct_rcpt"/>
</dbReference>
<dbReference type="PANTHER" id="PTHR21137">
    <property type="entry name" value="ODORANT RECEPTOR"/>
    <property type="match status" value="1"/>
</dbReference>
<dbReference type="GeneID" id="126882918"/>
<accession>A0ABM5K184</accession>
<keyword evidence="12" id="KW-1185">Reference proteome</keyword>
<evidence type="ECO:0000256" key="1">
    <source>
        <dbReference type="ARBA" id="ARBA00004651"/>
    </source>
</evidence>
<keyword evidence="4 10" id="KW-0812">Transmembrane</keyword>
<comment type="similarity">
    <text evidence="10">Belongs to the insect chemoreceptor superfamily. Heteromeric odorant receptor channel (TC 1.A.69) family.</text>
</comment>
<evidence type="ECO:0000313" key="11">
    <source>
        <dbReference type="EnsemblMetazoa" id="XP_050503953.1"/>
    </source>
</evidence>
<feature type="transmembrane region" description="Helical" evidence="10">
    <location>
        <begin position="38"/>
        <end position="57"/>
    </location>
</feature>
<dbReference type="Pfam" id="PF02949">
    <property type="entry name" value="7tm_6"/>
    <property type="match status" value="1"/>
</dbReference>
<feature type="transmembrane region" description="Helical" evidence="10">
    <location>
        <begin position="12"/>
        <end position="32"/>
    </location>
</feature>
<evidence type="ECO:0000256" key="10">
    <source>
        <dbReference type="RuleBase" id="RU351113"/>
    </source>
</evidence>
<dbReference type="Proteomes" id="UP001652700">
    <property type="component" value="Unplaced"/>
</dbReference>
<protein>
    <recommendedName>
        <fullName evidence="10">Odorant receptor</fullName>
    </recommendedName>
</protein>
<feature type="transmembrane region" description="Helical" evidence="10">
    <location>
        <begin position="69"/>
        <end position="89"/>
    </location>
</feature>
<feature type="transmembrane region" description="Helical" evidence="10">
    <location>
        <begin position="377"/>
        <end position="396"/>
    </location>
</feature>
<feature type="transmembrane region" description="Helical" evidence="10">
    <location>
        <begin position="124"/>
        <end position="145"/>
    </location>
</feature>
<comment type="subcellular location">
    <subcellularLocation>
        <location evidence="1 10">Cell membrane</location>
        <topology evidence="1 10">Multi-pass membrane protein</topology>
    </subcellularLocation>
</comment>
<evidence type="ECO:0000256" key="7">
    <source>
        <dbReference type="ARBA" id="ARBA00023136"/>
    </source>
</evidence>
<keyword evidence="9 10" id="KW-0807">Transducer</keyword>
<keyword evidence="5 10" id="KW-0552">Olfaction</keyword>
<dbReference type="RefSeq" id="XP_050503953.1">
    <property type="nucleotide sequence ID" value="XM_050647996.1"/>
</dbReference>
<keyword evidence="2" id="KW-1003">Cell membrane</keyword>
<sequence length="400" mass="46781">MVMKTNDYCKLFIWSIKLYLMAAFIWPTLSIAVKTISLIIQVSVSAFLFVGLSLYLYDHITDFDKATNVMCMLMLVFMGVYKIGILWYNSNEFKSLFHTILTEFWPYDLINLESKRKIKNMYRLMNGLVWLFFAAGFSYDSIFLIPSLFSTRGLPYVIAYPFNWTVSPWYEIIYCTQTFVHGITITIITTGANFLVLGTLLNISSQYCILQECFEIFNTPEMYATNKKLRNIMNDGLENKYTDERKEYFVRCVRHHQIILRITNQFNNAMNPLEIYQLAASIFALCVGALRFANMDSLGNLAEQAVSFLYLVGFSMQLFIDCFFGTYLNHQASLLPEAIFHSNWKTLDDEELRKDFVFLLQNSQRIPQFNAYKVYDMHMMSFIKVIKVAFSFYTMLSKLK</sequence>
<keyword evidence="7 10" id="KW-0472">Membrane</keyword>
<organism evidence="11 12">
    <name type="scientific">Diabrotica virgifera virgifera</name>
    <name type="common">western corn rootworm</name>
    <dbReference type="NCBI Taxonomy" id="50390"/>
    <lineage>
        <taxon>Eukaryota</taxon>
        <taxon>Metazoa</taxon>
        <taxon>Ecdysozoa</taxon>
        <taxon>Arthropoda</taxon>
        <taxon>Hexapoda</taxon>
        <taxon>Insecta</taxon>
        <taxon>Pterygota</taxon>
        <taxon>Neoptera</taxon>
        <taxon>Endopterygota</taxon>
        <taxon>Coleoptera</taxon>
        <taxon>Polyphaga</taxon>
        <taxon>Cucujiformia</taxon>
        <taxon>Chrysomeloidea</taxon>
        <taxon>Chrysomelidae</taxon>
        <taxon>Galerucinae</taxon>
        <taxon>Diabroticina</taxon>
        <taxon>Diabroticites</taxon>
        <taxon>Diabrotica</taxon>
    </lineage>
</organism>
<dbReference type="EnsemblMetazoa" id="XM_050647996.1">
    <property type="protein sequence ID" value="XP_050503953.1"/>
    <property type="gene ID" value="LOC126882918"/>
</dbReference>
<evidence type="ECO:0000256" key="4">
    <source>
        <dbReference type="ARBA" id="ARBA00022692"/>
    </source>
</evidence>
<evidence type="ECO:0000256" key="2">
    <source>
        <dbReference type="ARBA" id="ARBA00022475"/>
    </source>
</evidence>
<proteinExistence type="inferred from homology"/>
<evidence type="ECO:0000256" key="6">
    <source>
        <dbReference type="ARBA" id="ARBA00022989"/>
    </source>
</evidence>
<evidence type="ECO:0000256" key="9">
    <source>
        <dbReference type="ARBA" id="ARBA00023224"/>
    </source>
</evidence>
<feature type="transmembrane region" description="Helical" evidence="10">
    <location>
        <begin position="275"/>
        <end position="293"/>
    </location>
</feature>
<name>A0ABM5K184_DIAVI</name>